<keyword evidence="3" id="KW-1185">Reference proteome</keyword>
<evidence type="ECO:0000313" key="2">
    <source>
        <dbReference type="EMBL" id="MPC30165.1"/>
    </source>
</evidence>
<name>A0A5B7EA02_PORTR</name>
<organism evidence="2 3">
    <name type="scientific">Portunus trituberculatus</name>
    <name type="common">Swimming crab</name>
    <name type="synonym">Neptunus trituberculatus</name>
    <dbReference type="NCBI Taxonomy" id="210409"/>
    <lineage>
        <taxon>Eukaryota</taxon>
        <taxon>Metazoa</taxon>
        <taxon>Ecdysozoa</taxon>
        <taxon>Arthropoda</taxon>
        <taxon>Crustacea</taxon>
        <taxon>Multicrustacea</taxon>
        <taxon>Malacostraca</taxon>
        <taxon>Eumalacostraca</taxon>
        <taxon>Eucarida</taxon>
        <taxon>Decapoda</taxon>
        <taxon>Pleocyemata</taxon>
        <taxon>Brachyura</taxon>
        <taxon>Eubrachyura</taxon>
        <taxon>Portunoidea</taxon>
        <taxon>Portunidae</taxon>
        <taxon>Portuninae</taxon>
        <taxon>Portunus</taxon>
    </lineage>
</organism>
<evidence type="ECO:0000313" key="3">
    <source>
        <dbReference type="Proteomes" id="UP000324222"/>
    </source>
</evidence>
<feature type="compositionally biased region" description="Basic and acidic residues" evidence="1">
    <location>
        <begin position="73"/>
        <end position="83"/>
    </location>
</feature>
<dbReference type="Proteomes" id="UP000324222">
    <property type="component" value="Unassembled WGS sequence"/>
</dbReference>
<proteinExistence type="predicted"/>
<protein>
    <submittedName>
        <fullName evidence="2">Uncharacterized protein</fullName>
    </submittedName>
</protein>
<comment type="caution">
    <text evidence="2">The sequence shown here is derived from an EMBL/GenBank/DDBJ whole genome shotgun (WGS) entry which is preliminary data.</text>
</comment>
<feature type="region of interest" description="Disordered" evidence="1">
    <location>
        <begin position="61"/>
        <end position="83"/>
    </location>
</feature>
<feature type="region of interest" description="Disordered" evidence="1">
    <location>
        <begin position="1"/>
        <end position="24"/>
    </location>
</feature>
<gene>
    <name evidence="2" type="ORF">E2C01_023423</name>
</gene>
<reference evidence="2 3" key="1">
    <citation type="submission" date="2019-05" db="EMBL/GenBank/DDBJ databases">
        <title>Another draft genome of Portunus trituberculatus and its Hox gene families provides insights of decapod evolution.</title>
        <authorList>
            <person name="Jeong J.-H."/>
            <person name="Song I."/>
            <person name="Kim S."/>
            <person name="Choi T."/>
            <person name="Kim D."/>
            <person name="Ryu S."/>
            <person name="Kim W."/>
        </authorList>
    </citation>
    <scope>NUCLEOTIDE SEQUENCE [LARGE SCALE GENOMIC DNA]</scope>
    <source>
        <tissue evidence="2">Muscle</tissue>
    </source>
</reference>
<dbReference type="EMBL" id="VSRR010002205">
    <property type="protein sequence ID" value="MPC30165.1"/>
    <property type="molecule type" value="Genomic_DNA"/>
</dbReference>
<dbReference type="AlphaFoldDB" id="A0A5B7EA02"/>
<sequence>MSYFRRASHSPNSSHQHPDSLHKEWREEQGVNRAKVHLIMSPPLHTAAQCSSFTSLLATNKRGHGHQASHHFQYKETELSHVR</sequence>
<accession>A0A5B7EA02</accession>
<evidence type="ECO:0000256" key="1">
    <source>
        <dbReference type="SAM" id="MobiDB-lite"/>
    </source>
</evidence>